<dbReference type="InterPro" id="IPR015943">
    <property type="entry name" value="WD40/YVTN_repeat-like_dom_sf"/>
</dbReference>
<dbReference type="PANTHER" id="PTHR13268">
    <property type="entry name" value="BREAST CARCINOMA AMPLIFIED SEQUENCE 3"/>
    <property type="match status" value="1"/>
</dbReference>
<dbReference type="SUPFAM" id="SSF50978">
    <property type="entry name" value="WD40 repeat-like"/>
    <property type="match status" value="1"/>
</dbReference>
<dbReference type="AlphaFoldDB" id="A0A9J2PLW5"/>
<evidence type="ECO:0000313" key="3">
    <source>
        <dbReference type="Proteomes" id="UP000036681"/>
    </source>
</evidence>
<evidence type="ECO:0000259" key="2">
    <source>
        <dbReference type="Pfam" id="PF21034"/>
    </source>
</evidence>
<feature type="compositionally biased region" description="Polar residues" evidence="1">
    <location>
        <begin position="65"/>
        <end position="80"/>
    </location>
</feature>
<dbReference type="GO" id="GO:0005737">
    <property type="term" value="C:cytoplasm"/>
    <property type="evidence" value="ECO:0007669"/>
    <property type="project" value="TreeGrafter"/>
</dbReference>
<feature type="region of interest" description="Disordered" evidence="1">
    <location>
        <begin position="971"/>
        <end position="1026"/>
    </location>
</feature>
<dbReference type="GO" id="GO:0042594">
    <property type="term" value="P:response to starvation"/>
    <property type="evidence" value="ECO:0007669"/>
    <property type="project" value="TreeGrafter"/>
</dbReference>
<dbReference type="PANTHER" id="PTHR13268:SF0">
    <property type="entry name" value="BCAS3 MICROTUBULE ASSOCIATED CELL MIGRATION FACTOR"/>
    <property type="match status" value="1"/>
</dbReference>
<sequence length="1026" mass="112004">MRFIVHTVTNFACAKLAAWNGGAYHADLAIALCRLIAEMFENECAVIRLIVQPQRHTESAEALQSGGSRQSQSANMTRSTVHPHKDHSPHYTHRGQSIRPQCVPEPSLVSSVAELVHDVIPQASTPQTATERIEWVCIQKCAAGADRKRIMDVIVIGLARGYQIWAVMESGDCEEVLSERQGPLRVGRLLATDPEPGFGIHDDRYANSRPLFAIVDGNWHVPDRQYCTLSFLSLITAQFVRRIAFPDPICTFEASTKILVVCFVNRVVICDAMSLREQRCIFNCQISDALTTPFAVSDVFLAYADTNLVQVDQSCGGMASGEEVMPGPTSSYTSGVMNVAKSLSKTVSALGETVVSSLSSSPHSKSLLSSIAHPGIVTVVDANKLPSDNDSDHADMQSERSEAVLAHFVAHSEPIGYLSFAPGGQILLTSGQSSTCFHIFLLYPHPGSPALGAVRHIYTLYRGTTPAKVLDSAFSMDGRWLALATNHGTTHVFAICPYGGPVTMRTHGGRLVNRESRAISCTVIRFGPTTLRGTMDIQKRKKLLTFHTGGSFTSHRSDCTKRISKLFAEEVIQSRSECAILSTVVASPDIGSMKNLSEISWKEFIVEPLMFHRQTGRVLVEQKTTKTVEEGRKFHRSAGLIDSESIAAVGKPADVRGYQFGAPQVYKEHPCIARMCVARSVGNPRIGPFPNPIAMNAIAKIRQRFLSADNLSAWASDLTSVSLSSGKRGSGIATRTTEQHRISVSFASNAVSSFEQPSLLVVGDDGVLTEYSLEVTPAQIPHPAAASPATAVTGAHPRLTWESPIQCQLRANASWQLQRCKSSLDVRAPVAESNPLLVWLNASNKIEECKMNLEGERNEKWITQIEVLTYGEPHRRLWTGPQFTFKTFLSSGHSSADLVPPGEGGARSFPGMSGMKSVPVMIEASGSLRSFDVDEPTQIVCGSWSSDADYKSCDEHYDMLREKIEEAMQDLTSESKFSSIRVQSEKRGDGSSDASQNSPPSGTHSSRESRDRDRDSISLQFANIDM</sequence>
<feature type="compositionally biased region" description="Polar residues" evidence="1">
    <location>
        <begin position="1017"/>
        <end position="1026"/>
    </location>
</feature>
<proteinExistence type="predicted"/>
<feature type="compositionally biased region" description="Basic and acidic residues" evidence="1">
    <location>
        <begin position="1005"/>
        <end position="1016"/>
    </location>
</feature>
<evidence type="ECO:0000256" key="1">
    <source>
        <dbReference type="SAM" id="MobiDB-lite"/>
    </source>
</evidence>
<reference evidence="4" key="1">
    <citation type="submission" date="2023-03" db="UniProtKB">
        <authorList>
            <consortium name="WormBaseParasite"/>
        </authorList>
    </citation>
    <scope>IDENTIFICATION</scope>
</reference>
<name>A0A9J2PLW5_ASCLU</name>
<keyword evidence="3" id="KW-1185">Reference proteome</keyword>
<accession>A0A9J2PLW5</accession>
<feature type="domain" description="BCAS3 WD40" evidence="2">
    <location>
        <begin position="153"/>
        <end position="518"/>
    </location>
</feature>
<organism evidence="3 4">
    <name type="scientific">Ascaris lumbricoides</name>
    <name type="common">Giant roundworm</name>
    <dbReference type="NCBI Taxonomy" id="6252"/>
    <lineage>
        <taxon>Eukaryota</taxon>
        <taxon>Metazoa</taxon>
        <taxon>Ecdysozoa</taxon>
        <taxon>Nematoda</taxon>
        <taxon>Chromadorea</taxon>
        <taxon>Rhabditida</taxon>
        <taxon>Spirurina</taxon>
        <taxon>Ascaridomorpha</taxon>
        <taxon>Ascaridoidea</taxon>
        <taxon>Ascarididae</taxon>
        <taxon>Ascaris</taxon>
    </lineage>
</organism>
<protein>
    <submittedName>
        <fullName evidence="4">BCAS3 domain-containing protein</fullName>
    </submittedName>
</protein>
<dbReference type="Proteomes" id="UP000036681">
    <property type="component" value="Unplaced"/>
</dbReference>
<dbReference type="InterPro" id="IPR048382">
    <property type="entry name" value="BCAS3_WD40"/>
</dbReference>
<evidence type="ECO:0000313" key="4">
    <source>
        <dbReference type="WBParaSite" id="ALUE_0001053601-mRNA-1"/>
    </source>
</evidence>
<dbReference type="WBParaSite" id="ALUE_0001053601-mRNA-1">
    <property type="protein sequence ID" value="ALUE_0001053601-mRNA-1"/>
    <property type="gene ID" value="ALUE_0001053601"/>
</dbReference>
<dbReference type="Pfam" id="PF21034">
    <property type="entry name" value="BCAS3_WD40"/>
    <property type="match status" value="1"/>
</dbReference>
<feature type="compositionally biased region" description="Basic residues" evidence="1">
    <location>
        <begin position="81"/>
        <end position="93"/>
    </location>
</feature>
<dbReference type="InterPro" id="IPR045142">
    <property type="entry name" value="BCAS3-like"/>
</dbReference>
<dbReference type="InterPro" id="IPR036322">
    <property type="entry name" value="WD40_repeat_dom_sf"/>
</dbReference>
<feature type="region of interest" description="Disordered" evidence="1">
    <location>
        <begin position="60"/>
        <end position="97"/>
    </location>
</feature>
<dbReference type="Gene3D" id="2.130.10.10">
    <property type="entry name" value="YVTN repeat-like/Quinoprotein amine dehydrogenase"/>
    <property type="match status" value="1"/>
</dbReference>
<feature type="compositionally biased region" description="Polar residues" evidence="1">
    <location>
        <begin position="971"/>
        <end position="982"/>
    </location>
</feature>
<feature type="compositionally biased region" description="Polar residues" evidence="1">
    <location>
        <begin position="992"/>
        <end position="1004"/>
    </location>
</feature>
<dbReference type="GO" id="GO:0006914">
    <property type="term" value="P:autophagy"/>
    <property type="evidence" value="ECO:0007669"/>
    <property type="project" value="InterPro"/>
</dbReference>